<evidence type="ECO:0000313" key="1">
    <source>
        <dbReference type="EMBL" id="MBK1619312.1"/>
    </source>
</evidence>
<reference evidence="1 2" key="1">
    <citation type="journal article" date="2020" name="Microorganisms">
        <title>Osmotic Adaptation and Compatible Solute Biosynthesis of Phototrophic Bacteria as Revealed from Genome Analyses.</title>
        <authorList>
            <person name="Imhoff J.F."/>
            <person name="Rahn T."/>
            <person name="Kunzel S."/>
            <person name="Keller A."/>
            <person name="Neulinger S.C."/>
        </authorList>
    </citation>
    <scope>NUCLEOTIDE SEQUENCE [LARGE SCALE GENOMIC DNA]</scope>
    <source>
        <strain evidence="1 2">DSM 25653</strain>
    </source>
</reference>
<dbReference type="RefSeq" id="WP_200244538.1">
    <property type="nucleotide sequence ID" value="NZ_NRRY01000019.1"/>
</dbReference>
<dbReference type="Pfam" id="PF11964">
    <property type="entry name" value="SpoIIAA-like"/>
    <property type="match status" value="1"/>
</dbReference>
<dbReference type="InterPro" id="IPR038396">
    <property type="entry name" value="SpoIIAA-like_sf"/>
</dbReference>
<name>A0A9X0W9H0_9GAMM</name>
<dbReference type="InterPro" id="IPR036513">
    <property type="entry name" value="STAS_dom_sf"/>
</dbReference>
<comment type="caution">
    <text evidence="1">The sequence shown here is derived from an EMBL/GenBank/DDBJ whole genome shotgun (WGS) entry which is preliminary data.</text>
</comment>
<organism evidence="1 2">
    <name type="scientific">Lamprobacter modestohalophilus</name>
    <dbReference type="NCBI Taxonomy" id="1064514"/>
    <lineage>
        <taxon>Bacteria</taxon>
        <taxon>Pseudomonadati</taxon>
        <taxon>Pseudomonadota</taxon>
        <taxon>Gammaproteobacteria</taxon>
        <taxon>Chromatiales</taxon>
        <taxon>Chromatiaceae</taxon>
        <taxon>Lamprobacter</taxon>
    </lineage>
</organism>
<protein>
    <submittedName>
        <fullName evidence="1">STAS/SEC14 domain-containing protein</fullName>
    </submittedName>
</protein>
<evidence type="ECO:0000313" key="2">
    <source>
        <dbReference type="Proteomes" id="UP001138768"/>
    </source>
</evidence>
<keyword evidence="2" id="KW-1185">Reference proteome</keyword>
<dbReference type="AlphaFoldDB" id="A0A9X0W9H0"/>
<proteinExistence type="predicted"/>
<dbReference type="Proteomes" id="UP001138768">
    <property type="component" value="Unassembled WGS sequence"/>
</dbReference>
<dbReference type="Gene3D" id="3.40.50.10600">
    <property type="entry name" value="SpoIIaa-like domains"/>
    <property type="match status" value="1"/>
</dbReference>
<gene>
    <name evidence="1" type="ORF">CKO42_12865</name>
</gene>
<dbReference type="SUPFAM" id="SSF52091">
    <property type="entry name" value="SpoIIaa-like"/>
    <property type="match status" value="1"/>
</dbReference>
<sequence length="122" mass="13808">MIDVHEQPNSNIVEMTVSGSITAQEFDNALATMTGAIKRHGRIRLLENIGELETPPIPWNKLWDDVKFSFEHLSDITHVAVVADQGWIGAYVNMLNPMMKAELKHFKRPELEVARSWLAQAV</sequence>
<dbReference type="InterPro" id="IPR021866">
    <property type="entry name" value="SpoIIAA-like"/>
</dbReference>
<dbReference type="EMBL" id="NRRY01000019">
    <property type="protein sequence ID" value="MBK1619312.1"/>
    <property type="molecule type" value="Genomic_DNA"/>
</dbReference>
<accession>A0A9X0W9H0</accession>